<comment type="caution">
    <text evidence="3">The sequence shown here is derived from an EMBL/GenBank/DDBJ whole genome shotgun (WGS) entry which is preliminary data.</text>
</comment>
<proteinExistence type="predicted"/>
<sequence>MNGNKIHATGKRSLMQRIQRVFPIDSWGVIEHVTVTPAGGQYRTTNYKYKMVIAEDAVLSRSDLADDRIFLSLANYEEIENGTKKPAFLIGRIHELGDVQTVQVSGEDRKRVQFRLVDAEGNNLACCLWGTYAEQLEPFTGKDQTIICLIRFAKIKEFRGELQITNAFDASRLFLNAMIPEVTHLTERLSNDDLSIALVQKPSGKTDEAARPLRFKLHLVVKDDSATCNLMLLGSVGKSIVAVDAEELWDGSYEEIEDPEILPEPILSLVGKSFCFGISITSDNVTNGSDTFVVLEVCSGDKVLTIETDSQSNSDMVTTSSTMSSGSRGNVQIGFDTAKKNKTASCSDMPNLEEIQRFSNLISNQPIPLSSIYFRLFETIENQHVPNYTIPPYQQIRKLSPQTPLNKRRCILGLEKIKDQVNDIPVLSSCLTSLSKDLQKRSFKSMKTKGFHQTRSSSNEKKCNSSSSTFDASAQSIQEEDGLVGTDLFGGFIDTDSQQVFECSSLENTDTENEDSDLDDTMDFEPEVEPNDRERVAPNSEHTVDVIKAPKPPNQKCFSENGIDSVCFLDSLTRFMFIFVL</sequence>
<evidence type="ECO:0000256" key="1">
    <source>
        <dbReference type="SAM" id="MobiDB-lite"/>
    </source>
</evidence>
<dbReference type="Gene3D" id="2.40.50.140">
    <property type="entry name" value="Nucleic acid-binding proteins"/>
    <property type="match status" value="3"/>
</dbReference>
<name>A0ABQ8BFQ7_BRANA</name>
<feature type="domain" description="Replication protein A 70 kDa DNA-binding subunit B/D first OB fold" evidence="2">
    <location>
        <begin position="2"/>
        <end position="60"/>
    </location>
</feature>
<dbReference type="InterPro" id="IPR003871">
    <property type="entry name" value="RFA1B/D_OB_1st"/>
</dbReference>
<dbReference type="PANTHER" id="PTHR47165:SF4">
    <property type="entry name" value="OS03G0429900 PROTEIN"/>
    <property type="match status" value="1"/>
</dbReference>
<dbReference type="Pfam" id="PF02721">
    <property type="entry name" value="DUF223"/>
    <property type="match status" value="1"/>
</dbReference>
<organism evidence="3 4">
    <name type="scientific">Brassica napus</name>
    <name type="common">Rape</name>
    <dbReference type="NCBI Taxonomy" id="3708"/>
    <lineage>
        <taxon>Eukaryota</taxon>
        <taxon>Viridiplantae</taxon>
        <taxon>Streptophyta</taxon>
        <taxon>Embryophyta</taxon>
        <taxon>Tracheophyta</taxon>
        <taxon>Spermatophyta</taxon>
        <taxon>Magnoliopsida</taxon>
        <taxon>eudicotyledons</taxon>
        <taxon>Gunneridae</taxon>
        <taxon>Pentapetalae</taxon>
        <taxon>rosids</taxon>
        <taxon>malvids</taxon>
        <taxon>Brassicales</taxon>
        <taxon>Brassicaceae</taxon>
        <taxon>Brassiceae</taxon>
        <taxon>Brassica</taxon>
    </lineage>
</organism>
<feature type="region of interest" description="Disordered" evidence="1">
    <location>
        <begin position="505"/>
        <end position="540"/>
    </location>
</feature>
<dbReference type="EMBL" id="JAGKQM010000011">
    <property type="protein sequence ID" value="KAH0903173.1"/>
    <property type="molecule type" value="Genomic_DNA"/>
</dbReference>
<accession>A0ABQ8BFQ7</accession>
<evidence type="ECO:0000313" key="3">
    <source>
        <dbReference type="EMBL" id="KAH0903173.1"/>
    </source>
</evidence>
<dbReference type="InterPro" id="IPR012340">
    <property type="entry name" value="NA-bd_OB-fold"/>
</dbReference>
<feature type="compositionally biased region" description="Low complexity" evidence="1">
    <location>
        <begin position="464"/>
        <end position="474"/>
    </location>
</feature>
<dbReference type="Proteomes" id="UP000824890">
    <property type="component" value="Unassembled WGS sequence"/>
</dbReference>
<reference evidence="3 4" key="1">
    <citation type="submission" date="2021-05" db="EMBL/GenBank/DDBJ databases">
        <title>Genome Assembly of Synthetic Allotetraploid Brassica napus Reveals Homoeologous Exchanges between Subgenomes.</title>
        <authorList>
            <person name="Davis J.T."/>
        </authorList>
    </citation>
    <scope>NUCLEOTIDE SEQUENCE [LARGE SCALE GENOMIC DNA]</scope>
    <source>
        <strain evidence="4">cv. Da-Ae</strain>
        <tissue evidence="3">Seedling</tissue>
    </source>
</reference>
<dbReference type="SUPFAM" id="SSF50249">
    <property type="entry name" value="Nucleic acid-binding proteins"/>
    <property type="match status" value="2"/>
</dbReference>
<evidence type="ECO:0000259" key="2">
    <source>
        <dbReference type="Pfam" id="PF02721"/>
    </source>
</evidence>
<dbReference type="CDD" id="cd04481">
    <property type="entry name" value="RPA1_DBD_B_like"/>
    <property type="match status" value="1"/>
</dbReference>
<evidence type="ECO:0000313" key="4">
    <source>
        <dbReference type="Proteomes" id="UP000824890"/>
    </source>
</evidence>
<keyword evidence="4" id="KW-1185">Reference proteome</keyword>
<feature type="compositionally biased region" description="Acidic residues" evidence="1">
    <location>
        <begin position="509"/>
        <end position="529"/>
    </location>
</feature>
<feature type="non-terminal residue" evidence="3">
    <location>
        <position position="581"/>
    </location>
</feature>
<protein>
    <recommendedName>
        <fullName evidence="2">Replication protein A 70 kDa DNA-binding subunit B/D first OB fold domain-containing protein</fullName>
    </recommendedName>
</protein>
<feature type="region of interest" description="Disordered" evidence="1">
    <location>
        <begin position="446"/>
        <end position="474"/>
    </location>
</feature>
<dbReference type="PANTHER" id="PTHR47165">
    <property type="entry name" value="OS03G0429900 PROTEIN"/>
    <property type="match status" value="1"/>
</dbReference>
<gene>
    <name evidence="3" type="ORF">HID58_042676</name>
</gene>